<evidence type="ECO:0000313" key="5">
    <source>
        <dbReference type="Proteomes" id="UP000634668"/>
    </source>
</evidence>
<keyword evidence="2" id="KW-0186">Copper</keyword>
<dbReference type="AlphaFoldDB" id="A0A918IUH8"/>
<evidence type="ECO:0000256" key="1">
    <source>
        <dbReference type="ARBA" id="ARBA00010996"/>
    </source>
</evidence>
<evidence type="ECO:0000313" key="4">
    <source>
        <dbReference type="EMBL" id="GGW33322.1"/>
    </source>
</evidence>
<protein>
    <recommendedName>
        <fullName evidence="6">SCO family protein</fullName>
    </recommendedName>
</protein>
<evidence type="ECO:0000256" key="2">
    <source>
        <dbReference type="PIRSR" id="PIRSR603782-1"/>
    </source>
</evidence>
<organism evidence="4 5">
    <name type="scientific">Arenibacter certesii</name>
    <dbReference type="NCBI Taxonomy" id="228955"/>
    <lineage>
        <taxon>Bacteria</taxon>
        <taxon>Pseudomonadati</taxon>
        <taxon>Bacteroidota</taxon>
        <taxon>Flavobacteriia</taxon>
        <taxon>Flavobacteriales</taxon>
        <taxon>Flavobacteriaceae</taxon>
        <taxon>Arenibacter</taxon>
    </lineage>
</organism>
<evidence type="ECO:0008006" key="6">
    <source>
        <dbReference type="Google" id="ProtNLM"/>
    </source>
</evidence>
<feature type="binding site" evidence="2">
    <location>
        <position position="79"/>
    </location>
    <ligand>
        <name>Cu cation</name>
        <dbReference type="ChEBI" id="CHEBI:23378"/>
    </ligand>
</feature>
<keyword evidence="5" id="KW-1185">Reference proteome</keyword>
<keyword evidence="3" id="KW-1015">Disulfide bond</keyword>
<dbReference type="InterPro" id="IPR003782">
    <property type="entry name" value="SCO1/SenC"/>
</dbReference>
<comment type="caution">
    <text evidence="4">The sequence shown here is derived from an EMBL/GenBank/DDBJ whole genome shotgun (WGS) entry which is preliminary data.</text>
</comment>
<sequence>MLLVYISKNLTAETKQLPIYNPTDFNSELVDLSKQKDSINHVVANFSLINQNGDSVSHLDYQDKIYVADFFFTCCPSICLIMTNNMNKMQDFFIEDEEVKLLSLSVIPVLDSVPV</sequence>
<reference evidence="4" key="2">
    <citation type="submission" date="2020-09" db="EMBL/GenBank/DDBJ databases">
        <authorList>
            <person name="Sun Q."/>
            <person name="Kim S."/>
        </authorList>
    </citation>
    <scope>NUCLEOTIDE SEQUENCE</scope>
    <source>
        <strain evidence="4">KCTC 12113</strain>
    </source>
</reference>
<comment type="similarity">
    <text evidence="1">Belongs to the SCO1/2 family.</text>
</comment>
<dbReference type="EMBL" id="BMWP01000010">
    <property type="protein sequence ID" value="GGW33322.1"/>
    <property type="molecule type" value="Genomic_DNA"/>
</dbReference>
<feature type="disulfide bond" description="Redox-active" evidence="3">
    <location>
        <begin position="75"/>
        <end position="79"/>
    </location>
</feature>
<dbReference type="Pfam" id="PF02630">
    <property type="entry name" value="SCO1-SenC"/>
    <property type="match status" value="1"/>
</dbReference>
<feature type="binding site" evidence="2">
    <location>
        <position position="75"/>
    </location>
    <ligand>
        <name>Cu cation</name>
        <dbReference type="ChEBI" id="CHEBI:23378"/>
    </ligand>
</feature>
<keyword evidence="2" id="KW-0479">Metal-binding</keyword>
<dbReference type="Gene3D" id="3.40.30.10">
    <property type="entry name" value="Glutaredoxin"/>
    <property type="match status" value="1"/>
</dbReference>
<evidence type="ECO:0000256" key="3">
    <source>
        <dbReference type="PIRSR" id="PIRSR603782-2"/>
    </source>
</evidence>
<accession>A0A918IUH8</accession>
<dbReference type="GO" id="GO:0046872">
    <property type="term" value="F:metal ion binding"/>
    <property type="evidence" value="ECO:0007669"/>
    <property type="project" value="UniProtKB-KW"/>
</dbReference>
<proteinExistence type="inferred from homology"/>
<dbReference type="InterPro" id="IPR036249">
    <property type="entry name" value="Thioredoxin-like_sf"/>
</dbReference>
<dbReference type="SUPFAM" id="SSF52833">
    <property type="entry name" value="Thioredoxin-like"/>
    <property type="match status" value="1"/>
</dbReference>
<gene>
    <name evidence="4" type="ORF">GCM10007383_17990</name>
</gene>
<dbReference type="Proteomes" id="UP000634668">
    <property type="component" value="Unassembled WGS sequence"/>
</dbReference>
<reference evidence="4" key="1">
    <citation type="journal article" date="2014" name="Int. J. Syst. Evol. Microbiol.">
        <title>Complete genome sequence of Corynebacterium casei LMG S-19264T (=DSM 44701T), isolated from a smear-ripened cheese.</title>
        <authorList>
            <consortium name="US DOE Joint Genome Institute (JGI-PGF)"/>
            <person name="Walter F."/>
            <person name="Albersmeier A."/>
            <person name="Kalinowski J."/>
            <person name="Ruckert C."/>
        </authorList>
    </citation>
    <scope>NUCLEOTIDE SEQUENCE</scope>
    <source>
        <strain evidence="4">KCTC 12113</strain>
    </source>
</reference>
<name>A0A918IUH8_9FLAO</name>